<evidence type="ECO:0000256" key="1">
    <source>
        <dbReference type="SAM" id="SignalP"/>
    </source>
</evidence>
<comment type="caution">
    <text evidence="2">The sequence shown here is derived from an EMBL/GenBank/DDBJ whole genome shotgun (WGS) entry which is preliminary data.</text>
</comment>
<dbReference type="Proteomes" id="UP000555448">
    <property type="component" value="Unassembled WGS sequence"/>
</dbReference>
<name>A0A7W7K8P0_9SPHN</name>
<feature type="chain" id="PRO_5031249815" description="Outer membrane assembly lipoprotein YfiO" evidence="1">
    <location>
        <begin position="26"/>
        <end position="707"/>
    </location>
</feature>
<proteinExistence type="predicted"/>
<evidence type="ECO:0000313" key="3">
    <source>
        <dbReference type="Proteomes" id="UP000555448"/>
    </source>
</evidence>
<dbReference type="RefSeq" id="WP_184243865.1">
    <property type="nucleotide sequence ID" value="NZ_JACHLR010000005.1"/>
</dbReference>
<organism evidence="2 3">
    <name type="scientific">Novosphingobium chloroacetimidivorans</name>
    <dbReference type="NCBI Taxonomy" id="1428314"/>
    <lineage>
        <taxon>Bacteria</taxon>
        <taxon>Pseudomonadati</taxon>
        <taxon>Pseudomonadota</taxon>
        <taxon>Alphaproteobacteria</taxon>
        <taxon>Sphingomonadales</taxon>
        <taxon>Sphingomonadaceae</taxon>
        <taxon>Novosphingobium</taxon>
    </lineage>
</organism>
<reference evidence="2 3" key="1">
    <citation type="submission" date="2020-08" db="EMBL/GenBank/DDBJ databases">
        <title>Functional genomics of gut bacteria from endangered species of beetles.</title>
        <authorList>
            <person name="Carlos-Shanley C."/>
        </authorList>
    </citation>
    <scope>NUCLEOTIDE SEQUENCE [LARGE SCALE GENOMIC DNA]</scope>
    <source>
        <strain evidence="2 3">S00245</strain>
    </source>
</reference>
<feature type="signal peptide" evidence="1">
    <location>
        <begin position="1"/>
        <end position="25"/>
    </location>
</feature>
<sequence>MTKRWLLAGTAALAAAAAWPGTAGASGDYGCTPRWSLAISYYECAGTALISPRNDTRVNLALLLRDKGAARGGQSYPERDWDNADFGHVFVSWDVLQSAYWPKPQSTAAVDTDEPSYAGSRCQTLASGSQAFREALARGKGLSSAEREALAGARDLVKPACDGNRTPATWPTVESEAARGWLTYLQGAWAFYADDFATARTRYADLAKANDPWLAETARYMIARNELAAAQAGAIDEWGGFAGVDKVDKAAAERARAASQDYLSAYPRGRYAASADGLTRRATWLLGERPALARSYSLLLADPARSPAMLEEVESKLLFGIGMENQAEAPLLMATWDLLRMRQPDPAFPESEAPARLTQAELTAQAPAFARQPDLYGFLQASFAYHVDKDNRRVLQLIPDAPANGYTALAFSRQLLRGLALDALADGTTARFLTRLTQGARDLYQQPAAQLALAMHQERGGALDQVFAPGSRVTEPEIRTILLARVAPPALLRRQAGASAVARTERDVALFALLAKDLSRGRYREFGTDLAQVPATAPSAGYVGEGWSSGWMGSDPQYQAPLGLFRQGKWQEEYPCPTLASTAATLATNPRDVHARLCLAEFWRLNGFDEYLAATRPSADQLGGSPDLFPGKAAPRAALYASVLADRSAVPADAAYALYRSVMCYSPSGNNACGGEDVPVAQRKAWFQQLKRDHPTSRWAIDLKYYW</sequence>
<dbReference type="EMBL" id="JACHLR010000005">
    <property type="protein sequence ID" value="MBB4858314.1"/>
    <property type="molecule type" value="Genomic_DNA"/>
</dbReference>
<keyword evidence="1" id="KW-0732">Signal</keyword>
<gene>
    <name evidence="2" type="ORF">HNO88_001633</name>
</gene>
<keyword evidence="3" id="KW-1185">Reference proteome</keyword>
<protein>
    <recommendedName>
        <fullName evidence="4">Outer membrane assembly lipoprotein YfiO</fullName>
    </recommendedName>
</protein>
<evidence type="ECO:0000313" key="2">
    <source>
        <dbReference type="EMBL" id="MBB4858314.1"/>
    </source>
</evidence>
<dbReference type="AlphaFoldDB" id="A0A7W7K8P0"/>
<accession>A0A7W7K8P0</accession>
<evidence type="ECO:0008006" key="4">
    <source>
        <dbReference type="Google" id="ProtNLM"/>
    </source>
</evidence>